<name>A0A0C5WIM6_9FLAO</name>
<dbReference type="KEGG" id="sze:AW14_14625"/>
<accession>A0A0C5WIM6</accession>
<dbReference type="STRING" id="1454006.AW14_14625"/>
<dbReference type="AlphaFoldDB" id="A0A0C5WIM6"/>
<evidence type="ECO:0000313" key="1">
    <source>
        <dbReference type="EMBL" id="AJR05019.1"/>
    </source>
</evidence>
<protein>
    <recommendedName>
        <fullName evidence="3">DUF2779 domain-containing protein</fullName>
    </recommendedName>
</protein>
<evidence type="ECO:0008006" key="3">
    <source>
        <dbReference type="Google" id="ProtNLM"/>
    </source>
</evidence>
<dbReference type="Proteomes" id="UP000032229">
    <property type="component" value="Chromosome"/>
</dbReference>
<dbReference type="RefSeq" id="WP_044639402.1">
    <property type="nucleotide sequence ID" value="NZ_CP007202.1"/>
</dbReference>
<sequence length="156" mass="18429">MRLLSKSRYKLGLECPNKLFYTSKKEYANQKQEDPFLQALASGGFQVEELARLHYPHGKLIEDKNSDDRYDYEEKVKLTSKLLEQDNVVIFEAAFIFNNLFIRVDILEKKGNQINLIEVKAKSFRKDDVKFNSDWKFYLFDVAYCLWENASILSYC</sequence>
<dbReference type="HOGENOM" id="CLU_1685398_0_0_10"/>
<organism evidence="1 2">
    <name type="scientific">Siansivirga zeaxanthinifaciens CC-SAMT-1</name>
    <dbReference type="NCBI Taxonomy" id="1454006"/>
    <lineage>
        <taxon>Bacteria</taxon>
        <taxon>Pseudomonadati</taxon>
        <taxon>Bacteroidota</taxon>
        <taxon>Flavobacteriia</taxon>
        <taxon>Flavobacteriales</taxon>
        <taxon>Flavobacteriaceae</taxon>
        <taxon>Siansivirga</taxon>
    </lineage>
</organism>
<keyword evidence="2" id="KW-1185">Reference proteome</keyword>
<gene>
    <name evidence="1" type="ORF">AW14_14625</name>
</gene>
<reference evidence="1 2" key="1">
    <citation type="submission" date="2014-02" db="EMBL/GenBank/DDBJ databases">
        <authorList>
            <person name="Young C.-C."/>
            <person name="Hameed A."/>
            <person name="Huang H.-C."/>
            <person name="Shahina M."/>
        </authorList>
    </citation>
    <scope>NUCLEOTIDE SEQUENCE [LARGE SCALE GENOMIC DNA]</scope>
    <source>
        <strain evidence="1 2">CC-SAMT-1</strain>
    </source>
</reference>
<proteinExistence type="predicted"/>
<dbReference type="EMBL" id="CP007202">
    <property type="protein sequence ID" value="AJR05019.1"/>
    <property type="molecule type" value="Genomic_DNA"/>
</dbReference>
<evidence type="ECO:0000313" key="2">
    <source>
        <dbReference type="Proteomes" id="UP000032229"/>
    </source>
</evidence>